<evidence type="ECO:0000256" key="3">
    <source>
        <dbReference type="ARBA" id="ARBA00005349"/>
    </source>
</evidence>
<comment type="similarity">
    <text evidence="3">Belongs to the UbiH/COQ6 family.</text>
</comment>
<dbReference type="Pfam" id="PF01494">
    <property type="entry name" value="FAD_binding_3"/>
    <property type="match status" value="1"/>
</dbReference>
<keyword evidence="7" id="KW-0503">Monooxygenase</keyword>
<dbReference type="PRINTS" id="PR00420">
    <property type="entry name" value="RNGMNOXGNASE"/>
</dbReference>
<evidence type="ECO:0000256" key="1">
    <source>
        <dbReference type="ARBA" id="ARBA00001974"/>
    </source>
</evidence>
<accession>A0A1T2KUI1</accession>
<dbReference type="InterPro" id="IPR002938">
    <property type="entry name" value="FAD-bd"/>
</dbReference>
<gene>
    <name evidence="10" type="ORF">BOW51_06835</name>
</gene>
<evidence type="ECO:0000313" key="10">
    <source>
        <dbReference type="EMBL" id="OOZ36523.1"/>
    </source>
</evidence>
<name>A0A1T2KUI1_9GAMM</name>
<dbReference type="GO" id="GO:0006744">
    <property type="term" value="P:ubiquinone biosynthetic process"/>
    <property type="evidence" value="ECO:0007669"/>
    <property type="project" value="UniProtKB-UniPathway"/>
</dbReference>
<dbReference type="InterPro" id="IPR010971">
    <property type="entry name" value="UbiH/COQ6"/>
</dbReference>
<evidence type="ECO:0000313" key="11">
    <source>
        <dbReference type="Proteomes" id="UP000190896"/>
    </source>
</evidence>
<dbReference type="FunFam" id="3.50.50.60:FF:000021">
    <property type="entry name" value="Ubiquinone biosynthesis monooxygenase COQ6"/>
    <property type="match status" value="1"/>
</dbReference>
<comment type="pathway">
    <text evidence="2">Cofactor biosynthesis; ubiquinone biosynthesis.</text>
</comment>
<feature type="domain" description="FAD-binding" evidence="9">
    <location>
        <begin position="6"/>
        <end position="347"/>
    </location>
</feature>
<evidence type="ECO:0000256" key="7">
    <source>
        <dbReference type="ARBA" id="ARBA00023033"/>
    </source>
</evidence>
<evidence type="ECO:0000256" key="2">
    <source>
        <dbReference type="ARBA" id="ARBA00004749"/>
    </source>
</evidence>
<dbReference type="PANTHER" id="PTHR43876:SF8">
    <property type="entry name" value="2-OCTAPRENYL-6-METHOXYPHENOL HYDROXYLASE"/>
    <property type="match status" value="1"/>
</dbReference>
<evidence type="ECO:0000256" key="6">
    <source>
        <dbReference type="ARBA" id="ARBA00023002"/>
    </source>
</evidence>
<dbReference type="UniPathway" id="UPA00232"/>
<dbReference type="InterPro" id="IPR011295">
    <property type="entry name" value="UbiH"/>
</dbReference>
<dbReference type="NCBIfam" id="NF004356">
    <property type="entry name" value="PRK05732.1"/>
    <property type="match status" value="1"/>
</dbReference>
<evidence type="ECO:0000259" key="9">
    <source>
        <dbReference type="Pfam" id="PF01494"/>
    </source>
</evidence>
<dbReference type="GO" id="GO:0008681">
    <property type="term" value="F:2-octaprenyl-6-methoxyphenol hydroxylase activity"/>
    <property type="evidence" value="ECO:0007669"/>
    <property type="project" value="InterPro"/>
</dbReference>
<dbReference type="Proteomes" id="UP000190896">
    <property type="component" value="Unassembled WGS sequence"/>
</dbReference>
<keyword evidence="5" id="KW-0274">FAD</keyword>
<protein>
    <submittedName>
        <fullName evidence="10">2-octaprenyl-6-methoxyphenyl hydroxylase</fullName>
    </submittedName>
</protein>
<keyword evidence="6" id="KW-0560">Oxidoreductase</keyword>
<dbReference type="Gene3D" id="3.50.50.60">
    <property type="entry name" value="FAD/NAD(P)-binding domain"/>
    <property type="match status" value="2"/>
</dbReference>
<keyword evidence="4" id="KW-0285">Flavoprotein</keyword>
<sequence>MKTDFDLIIIGGGMVGASLARALSGCGLEVAVVEAWSLDSQEQPSYDDRAIALAYGTRQILQGIGVWDALRPDAEPIRHIHVSDRGHFGFTRLDHKDYGLEALGYVATGHALGSVLLKGLSELPSVHLFCPAQLSAFEVEEDNVSVKLSMDGEAHQLTARLLVAADGTRSMVRETLGIEVREWGYGQTALISNLTPGIEPSGVAYERFTDAGPMAMLPLTEGRYGMVWTLADEDVDRVMALSDEEFLSQVQQGFGSRLGIFQKAGRRSCYPLKLLQAKEHVRPRVALIGNAAHAVHPITGQGFNLGIRDVAVLADLLVDAAKEGADIGSMQVLETYADWRRRDQQAVALMTDGLVRMFTNPLLPVRVARNLGMLALDLAPSVKQMVTRQFMGLNGNLPRLSRGLPLE</sequence>
<dbReference type="InterPro" id="IPR036188">
    <property type="entry name" value="FAD/NAD-bd_sf"/>
</dbReference>
<comment type="cofactor">
    <cofactor evidence="1">
        <name>FAD</name>
        <dbReference type="ChEBI" id="CHEBI:57692"/>
    </cofactor>
</comment>
<evidence type="ECO:0000256" key="5">
    <source>
        <dbReference type="ARBA" id="ARBA00022827"/>
    </source>
</evidence>
<proteinExistence type="inferred from homology"/>
<dbReference type="NCBIfam" id="TIGR01988">
    <property type="entry name" value="Ubi-OHases"/>
    <property type="match status" value="1"/>
</dbReference>
<dbReference type="PANTHER" id="PTHR43876">
    <property type="entry name" value="UBIQUINONE BIOSYNTHESIS MONOOXYGENASE COQ6, MITOCHONDRIAL"/>
    <property type="match status" value="1"/>
</dbReference>
<dbReference type="NCBIfam" id="TIGR01984">
    <property type="entry name" value="UbiH"/>
    <property type="match status" value="1"/>
</dbReference>
<evidence type="ECO:0000256" key="4">
    <source>
        <dbReference type="ARBA" id="ARBA00022630"/>
    </source>
</evidence>
<dbReference type="GO" id="GO:0110142">
    <property type="term" value="C:ubiquinone biosynthesis complex"/>
    <property type="evidence" value="ECO:0007669"/>
    <property type="project" value="UniProtKB-ARBA"/>
</dbReference>
<dbReference type="SUPFAM" id="SSF51905">
    <property type="entry name" value="FAD/NAD(P)-binding domain"/>
    <property type="match status" value="1"/>
</dbReference>
<dbReference type="InterPro" id="IPR051205">
    <property type="entry name" value="UbiH/COQ6_monooxygenase"/>
</dbReference>
<comment type="caution">
    <text evidence="10">The sequence shown here is derived from an EMBL/GenBank/DDBJ whole genome shotgun (WGS) entry which is preliminary data.</text>
</comment>
<dbReference type="OrthoDB" id="9769565at2"/>
<dbReference type="AlphaFoldDB" id="A0A1T2KUI1"/>
<dbReference type="GO" id="GO:0071949">
    <property type="term" value="F:FAD binding"/>
    <property type="evidence" value="ECO:0007669"/>
    <property type="project" value="InterPro"/>
</dbReference>
<dbReference type="RefSeq" id="WP_078487051.1">
    <property type="nucleotide sequence ID" value="NZ_MPRJ01000036.1"/>
</dbReference>
<organism evidence="10 11">
    <name type="scientific">Solemya velesiana gill symbiont</name>
    <dbReference type="NCBI Taxonomy" id="1918948"/>
    <lineage>
        <taxon>Bacteria</taxon>
        <taxon>Pseudomonadati</taxon>
        <taxon>Pseudomonadota</taxon>
        <taxon>Gammaproteobacteria</taxon>
        <taxon>sulfur-oxidizing symbionts</taxon>
    </lineage>
</organism>
<reference evidence="10 11" key="1">
    <citation type="submission" date="2016-11" db="EMBL/GenBank/DDBJ databases">
        <title>Mixed transmission modes and dynamic genome evolution in an obligate animal-bacterial symbiosis.</title>
        <authorList>
            <person name="Russell S.L."/>
            <person name="Corbett-Detig R.B."/>
            <person name="Cavanaugh C.M."/>
        </authorList>
    </citation>
    <scope>NUCLEOTIDE SEQUENCE [LARGE SCALE GENOMIC DNA]</scope>
    <source>
        <strain evidence="10">Se-Cadez</strain>
    </source>
</reference>
<keyword evidence="11" id="KW-1185">Reference proteome</keyword>
<comment type="subunit">
    <text evidence="8">Component of the Ubi complex metabolon, which regroups five ubiquinone biosynthesis proteins (UbiE, UbiF, UbiG, UbiH and UbiI) and two accessory factors (UbiK and the lipid-binding protein UbiJ).</text>
</comment>
<dbReference type="EMBL" id="MPRJ01000036">
    <property type="protein sequence ID" value="OOZ36523.1"/>
    <property type="molecule type" value="Genomic_DNA"/>
</dbReference>
<evidence type="ECO:0000256" key="8">
    <source>
        <dbReference type="ARBA" id="ARBA00065734"/>
    </source>
</evidence>